<evidence type="ECO:0000313" key="10">
    <source>
        <dbReference type="Proteomes" id="UP001632038"/>
    </source>
</evidence>
<dbReference type="PANTHER" id="PTHR48020:SF49">
    <property type="entry name" value="SUGAR TRANSPORTER"/>
    <property type="match status" value="1"/>
</dbReference>
<dbReference type="Pfam" id="PF00083">
    <property type="entry name" value="Sugar_tr"/>
    <property type="match status" value="1"/>
</dbReference>
<dbReference type="PROSITE" id="PS50850">
    <property type="entry name" value="MFS"/>
    <property type="match status" value="1"/>
</dbReference>
<keyword evidence="4 7" id="KW-1133">Transmembrane helix</keyword>
<name>A0ABD3C7N0_9LAMI</name>
<evidence type="ECO:0000259" key="8">
    <source>
        <dbReference type="PROSITE" id="PS50850"/>
    </source>
</evidence>
<dbReference type="PANTHER" id="PTHR48020">
    <property type="entry name" value="PROTON MYO-INOSITOL COTRANSPORTER"/>
    <property type="match status" value="1"/>
</dbReference>
<proteinExistence type="inferred from homology"/>
<evidence type="ECO:0000256" key="4">
    <source>
        <dbReference type="ARBA" id="ARBA00022989"/>
    </source>
</evidence>
<dbReference type="Proteomes" id="UP001632038">
    <property type="component" value="Unassembled WGS sequence"/>
</dbReference>
<dbReference type="InterPro" id="IPR036259">
    <property type="entry name" value="MFS_trans_sf"/>
</dbReference>
<evidence type="ECO:0000256" key="1">
    <source>
        <dbReference type="ARBA" id="ARBA00004141"/>
    </source>
</evidence>
<feature type="domain" description="Major facilitator superfamily (MFS) profile" evidence="8">
    <location>
        <begin position="1"/>
        <end position="87"/>
    </location>
</feature>
<evidence type="ECO:0000313" key="9">
    <source>
        <dbReference type="EMBL" id="KAL3625533.1"/>
    </source>
</evidence>
<dbReference type="EMBL" id="JAVIJP010000052">
    <property type="protein sequence ID" value="KAL3625533.1"/>
    <property type="molecule type" value="Genomic_DNA"/>
</dbReference>
<evidence type="ECO:0000256" key="2">
    <source>
        <dbReference type="ARBA" id="ARBA00022448"/>
    </source>
</evidence>
<dbReference type="SUPFAM" id="SSF103473">
    <property type="entry name" value="MFS general substrate transporter"/>
    <property type="match status" value="1"/>
</dbReference>
<comment type="subcellular location">
    <subcellularLocation>
        <location evidence="1">Membrane</location>
        <topology evidence="1">Multi-pass membrane protein</topology>
    </subcellularLocation>
</comment>
<keyword evidence="3 7" id="KW-0812">Transmembrane</keyword>
<evidence type="ECO:0000256" key="3">
    <source>
        <dbReference type="ARBA" id="ARBA00022692"/>
    </source>
</evidence>
<keyword evidence="10" id="KW-1185">Reference proteome</keyword>
<dbReference type="InterPro" id="IPR020846">
    <property type="entry name" value="MFS_dom"/>
</dbReference>
<protein>
    <submittedName>
        <fullName evidence="9">Polyol transporter 5</fullName>
    </submittedName>
</protein>
<dbReference type="GO" id="GO:0016020">
    <property type="term" value="C:membrane"/>
    <property type="evidence" value="ECO:0007669"/>
    <property type="project" value="UniProtKB-SubCell"/>
</dbReference>
<evidence type="ECO:0000256" key="6">
    <source>
        <dbReference type="ARBA" id="ARBA00044504"/>
    </source>
</evidence>
<reference evidence="10" key="1">
    <citation type="journal article" date="2024" name="IScience">
        <title>Strigolactones Initiate the Formation of Haustorium-like Structures in Castilleja.</title>
        <authorList>
            <person name="Buerger M."/>
            <person name="Peterson D."/>
            <person name="Chory J."/>
        </authorList>
    </citation>
    <scope>NUCLEOTIDE SEQUENCE [LARGE SCALE GENOMIC DNA]</scope>
</reference>
<feature type="transmembrane region" description="Helical" evidence="7">
    <location>
        <begin position="65"/>
        <end position="84"/>
    </location>
</feature>
<dbReference type="InterPro" id="IPR050814">
    <property type="entry name" value="Myo-inositol_Transporter"/>
</dbReference>
<comment type="caution">
    <text evidence="9">The sequence shown here is derived from an EMBL/GenBank/DDBJ whole genome shotgun (WGS) entry which is preliminary data.</text>
</comment>
<gene>
    <name evidence="9" type="primary">PLT5_5</name>
    <name evidence="9" type="ORF">CASFOL_030987</name>
</gene>
<accession>A0ABD3C7N0</accession>
<comment type="similarity">
    <text evidence="6">Belongs to the major facilitator superfamily. Phosphate:H(+) symporter (TC 2.A.1.9) family.</text>
</comment>
<sequence>MTYTSVAFFSMGMGPIAWVYSSEIFPLKLRAQGCGLGVAVNRATSGIILMTFISLYKAITIGGAFYLFSGIATITWIFFFTLLPETRGRTLEDMEVLFGSFFKWRTTMRELRKKESEEVTYA</sequence>
<evidence type="ECO:0000256" key="7">
    <source>
        <dbReference type="SAM" id="Phobius"/>
    </source>
</evidence>
<dbReference type="AlphaFoldDB" id="A0ABD3C7N0"/>
<organism evidence="9 10">
    <name type="scientific">Castilleja foliolosa</name>
    <dbReference type="NCBI Taxonomy" id="1961234"/>
    <lineage>
        <taxon>Eukaryota</taxon>
        <taxon>Viridiplantae</taxon>
        <taxon>Streptophyta</taxon>
        <taxon>Embryophyta</taxon>
        <taxon>Tracheophyta</taxon>
        <taxon>Spermatophyta</taxon>
        <taxon>Magnoliopsida</taxon>
        <taxon>eudicotyledons</taxon>
        <taxon>Gunneridae</taxon>
        <taxon>Pentapetalae</taxon>
        <taxon>asterids</taxon>
        <taxon>lamiids</taxon>
        <taxon>Lamiales</taxon>
        <taxon>Orobanchaceae</taxon>
        <taxon>Pedicularideae</taxon>
        <taxon>Castillejinae</taxon>
        <taxon>Castilleja</taxon>
    </lineage>
</organism>
<keyword evidence="5 7" id="KW-0472">Membrane</keyword>
<dbReference type="Gene3D" id="1.20.1250.20">
    <property type="entry name" value="MFS general substrate transporter like domains"/>
    <property type="match status" value="1"/>
</dbReference>
<keyword evidence="2" id="KW-0813">Transport</keyword>
<evidence type="ECO:0000256" key="5">
    <source>
        <dbReference type="ARBA" id="ARBA00023136"/>
    </source>
</evidence>
<dbReference type="InterPro" id="IPR005828">
    <property type="entry name" value="MFS_sugar_transport-like"/>
</dbReference>
<feature type="transmembrane region" description="Helical" evidence="7">
    <location>
        <begin position="6"/>
        <end position="27"/>
    </location>
</feature>